<dbReference type="CDD" id="cd11577">
    <property type="entry name" value="GH71"/>
    <property type="match status" value="1"/>
</dbReference>
<protein>
    <submittedName>
        <fullName evidence="3">Glycosyl hydrolase family 71-domain-containing protein</fullName>
    </submittedName>
</protein>
<organism evidence="3 4">
    <name type="scientific">Aspergillus transmontanensis</name>
    <dbReference type="NCBI Taxonomy" id="1034304"/>
    <lineage>
        <taxon>Eukaryota</taxon>
        <taxon>Fungi</taxon>
        <taxon>Dikarya</taxon>
        <taxon>Ascomycota</taxon>
        <taxon>Pezizomycotina</taxon>
        <taxon>Eurotiomycetes</taxon>
        <taxon>Eurotiomycetidae</taxon>
        <taxon>Eurotiales</taxon>
        <taxon>Aspergillaceae</taxon>
        <taxon>Aspergillus</taxon>
        <taxon>Aspergillus subgen. Circumdati</taxon>
    </lineage>
</organism>
<reference evidence="4" key="1">
    <citation type="submission" date="2019-04" db="EMBL/GenBank/DDBJ databases">
        <title>Friends and foes A comparative genomics studyof 23 Aspergillus species from section Flavi.</title>
        <authorList>
            <consortium name="DOE Joint Genome Institute"/>
            <person name="Kjaerbolling I."/>
            <person name="Vesth T."/>
            <person name="Frisvad J.C."/>
            <person name="Nybo J.L."/>
            <person name="Theobald S."/>
            <person name="Kildgaard S."/>
            <person name="Isbrandt T."/>
            <person name="Kuo A."/>
            <person name="Sato A."/>
            <person name="Lyhne E.K."/>
            <person name="Kogle M.E."/>
            <person name="Wiebenga A."/>
            <person name="Kun R.S."/>
            <person name="Lubbers R.J."/>
            <person name="Makela M.R."/>
            <person name="Barry K."/>
            <person name="Chovatia M."/>
            <person name="Clum A."/>
            <person name="Daum C."/>
            <person name="Haridas S."/>
            <person name="He G."/>
            <person name="LaButti K."/>
            <person name="Lipzen A."/>
            <person name="Mondo S."/>
            <person name="Riley R."/>
            <person name="Salamov A."/>
            <person name="Simmons B.A."/>
            <person name="Magnuson J.K."/>
            <person name="Henrissat B."/>
            <person name="Mortensen U.H."/>
            <person name="Larsen T.O."/>
            <person name="Devries R.P."/>
            <person name="Grigoriev I.V."/>
            <person name="Machida M."/>
            <person name="Baker S.E."/>
            <person name="Andersen M.R."/>
        </authorList>
    </citation>
    <scope>NUCLEOTIDE SEQUENCE [LARGE SCALE GENOMIC DNA]</scope>
    <source>
        <strain evidence="4">CBS 130015</strain>
    </source>
</reference>
<feature type="region of interest" description="Disordered" evidence="1">
    <location>
        <begin position="428"/>
        <end position="449"/>
    </location>
</feature>
<evidence type="ECO:0000256" key="1">
    <source>
        <dbReference type="SAM" id="MobiDB-lite"/>
    </source>
</evidence>
<evidence type="ECO:0000313" key="4">
    <source>
        <dbReference type="Proteomes" id="UP000325433"/>
    </source>
</evidence>
<dbReference type="GO" id="GO:0051118">
    <property type="term" value="F:glucan endo-1,3-alpha-glucosidase activity"/>
    <property type="evidence" value="ECO:0007669"/>
    <property type="project" value="InterPro"/>
</dbReference>
<evidence type="ECO:0000256" key="2">
    <source>
        <dbReference type="SAM" id="SignalP"/>
    </source>
</evidence>
<keyword evidence="4" id="KW-1185">Reference proteome</keyword>
<dbReference type="Pfam" id="PF03659">
    <property type="entry name" value="Glyco_hydro_71"/>
    <property type="match status" value="1"/>
</dbReference>
<dbReference type="Proteomes" id="UP000325433">
    <property type="component" value="Unassembled WGS sequence"/>
</dbReference>
<dbReference type="EMBL" id="ML738319">
    <property type="protein sequence ID" value="KAE8314366.1"/>
    <property type="molecule type" value="Genomic_DNA"/>
</dbReference>
<name>A0A5N6W1H5_9EURO</name>
<evidence type="ECO:0000313" key="3">
    <source>
        <dbReference type="EMBL" id="KAE8314366.1"/>
    </source>
</evidence>
<dbReference type="Gene3D" id="3.20.20.80">
    <property type="entry name" value="Glycosidases"/>
    <property type="match status" value="1"/>
</dbReference>
<feature type="chain" id="PRO_5024937853" evidence="2">
    <location>
        <begin position="19"/>
        <end position="694"/>
    </location>
</feature>
<feature type="signal peptide" evidence="2">
    <location>
        <begin position="1"/>
        <end position="18"/>
    </location>
</feature>
<accession>A0A5N6W1H5</accession>
<sequence length="694" mass="77772">MQLLLLAVLLVSSCQVQAKAVFAHFMLGNSDNYTKANWEQDISAAKEAHIDAFAINTGFGLSIHRMLTDAFAAADELDFKLFLSLDYSGDGHWPQDQVIDYLKDFTKLPAYFKTDDNKPLVSTFEGDQAVGDWKNIKDKVDCFFIPEWSALRPEKAISYEQVDGLMSWTAWPNGTDPMTTETDKEYLDALNGKPYIMPVSPWFYTNLVRYHKNWVWQGDDLWYTRWQQVLELEPEYVEILTWNDYGESHYIGPIHQSGLAVFDYGQAPFDYAKDMPHDGWRSFLPYVIDLYKNGGKDADIKDEGLVSWYRVNPASACSSGKTTGNTETQAQQTMEPQEVLQDKVFFSALLESSADISVTIDGKARAAGWTDRPDGGKGIYHGSIPINNQTGAIVVTLTRDNELLAEIDGHPITSDCVKNMTNWNAWVGNATSTGPKPSSPSGSSEQDSSSNRLVLSGILPVAVGKTEISSFTILIDKAEIISYYCAYFSVSMSGSLEAFTRPSAFFVRHASRTSTNTRIPPIARRSASPIPSRMAVLSRDKLERETAAKNPDLRRCLGHQRLLRRSIEAAQEDMRKAMASFKLEDSDDEDEILGDDYDYSPSPMIREQITRAVKAMVKRRATSQVHETNNANSTPQLMRVSSNNESSRDLSSRQHNAYYRAPSVTTGRRKHTTKFAFTRLLWSSSGQSLQAMAS</sequence>
<dbReference type="AlphaFoldDB" id="A0A5N6W1H5"/>
<feature type="compositionally biased region" description="Polar residues" evidence="1">
    <location>
        <begin position="622"/>
        <end position="640"/>
    </location>
</feature>
<feature type="compositionally biased region" description="Low complexity" evidence="1">
    <location>
        <begin position="432"/>
        <end position="449"/>
    </location>
</feature>
<dbReference type="InterPro" id="IPR005197">
    <property type="entry name" value="Glyco_hydro_71"/>
</dbReference>
<proteinExistence type="predicted"/>
<feature type="region of interest" description="Disordered" evidence="1">
    <location>
        <begin position="622"/>
        <end position="656"/>
    </location>
</feature>
<gene>
    <name evidence="3" type="ORF">BDV41DRAFT_575925</name>
</gene>
<keyword evidence="2" id="KW-0732">Signal</keyword>
<keyword evidence="3" id="KW-0378">Hydrolase</keyword>